<organism evidence="12 13">
    <name type="scientific">Evansella caseinilytica</name>
    <dbReference type="NCBI Taxonomy" id="1503961"/>
    <lineage>
        <taxon>Bacteria</taxon>
        <taxon>Bacillati</taxon>
        <taxon>Bacillota</taxon>
        <taxon>Bacilli</taxon>
        <taxon>Bacillales</taxon>
        <taxon>Bacillaceae</taxon>
        <taxon>Evansella</taxon>
    </lineage>
</organism>
<dbReference type="PROSITE" id="PS00444">
    <property type="entry name" value="POLYPRENYL_SYNTHASE_2"/>
    <property type="match status" value="1"/>
</dbReference>
<dbReference type="EC" id="2.5.1.30" evidence="9"/>
<dbReference type="STRING" id="1503961.SAMN05421736_10439"/>
<evidence type="ECO:0000256" key="9">
    <source>
        <dbReference type="ARBA" id="ARBA00066444"/>
    </source>
</evidence>
<dbReference type="AlphaFoldDB" id="A0A1H3NFR1"/>
<proteinExistence type="inferred from homology"/>
<dbReference type="InterPro" id="IPR000092">
    <property type="entry name" value="Polyprenyl_synt"/>
</dbReference>
<evidence type="ECO:0000256" key="11">
    <source>
        <dbReference type="RuleBase" id="RU004466"/>
    </source>
</evidence>
<dbReference type="NCBIfam" id="TIGR02748">
    <property type="entry name" value="GerC3_HepT"/>
    <property type="match status" value="1"/>
</dbReference>
<sequence length="323" mass="36950">MKLTDIYWYLRSDIAKIEKDIERNVDANHPVLQRASSHLLKAGGKRIRPIFVLLSAQFGKYDLEQLKKIAVPLEMIHMGSLVHDDVIDNAELRRGKKTVKAQWDNRVAMYTGDYMFARAIEIATYCKSEKVHPILSDAMVEMCIGEVEQIRDQYNWNQHLRMYFRRIKRKTALLIAVSCELGAVVSEVPARYQEMLAKYGYYVGMAFQITDDILDFVGTEKELGKPAGSDLVQGNITLPALYAMHKRPELKLRIIELLNNAHPKKTEITETIEAIKSSGAIDYSKNIADRYLAKSRLALEELPDIQAKKALQQIADYIGDRKF</sequence>
<dbReference type="EMBL" id="FNPI01000004">
    <property type="protein sequence ID" value="SDY87019.1"/>
    <property type="molecule type" value="Genomic_DNA"/>
</dbReference>
<dbReference type="OrthoDB" id="9805316at2"/>
<comment type="subunit">
    <text evidence="8">Heterodimer of component I and II.</text>
</comment>
<dbReference type="Proteomes" id="UP000198935">
    <property type="component" value="Unassembled WGS sequence"/>
</dbReference>
<dbReference type="PANTHER" id="PTHR12001">
    <property type="entry name" value="GERANYLGERANYL PYROPHOSPHATE SYNTHASE"/>
    <property type="match status" value="1"/>
</dbReference>
<evidence type="ECO:0000313" key="12">
    <source>
        <dbReference type="EMBL" id="SDY87019.1"/>
    </source>
</evidence>
<evidence type="ECO:0000256" key="5">
    <source>
        <dbReference type="ARBA" id="ARBA00022842"/>
    </source>
</evidence>
<evidence type="ECO:0000256" key="3">
    <source>
        <dbReference type="ARBA" id="ARBA00022679"/>
    </source>
</evidence>
<keyword evidence="3 11" id="KW-0808">Transferase</keyword>
<dbReference type="Gene3D" id="1.10.600.10">
    <property type="entry name" value="Farnesyl Diphosphate Synthase"/>
    <property type="match status" value="1"/>
</dbReference>
<dbReference type="CDD" id="cd00685">
    <property type="entry name" value="Trans_IPPS_HT"/>
    <property type="match status" value="1"/>
</dbReference>
<dbReference type="InterPro" id="IPR008949">
    <property type="entry name" value="Isoprenoid_synthase_dom_sf"/>
</dbReference>
<dbReference type="PROSITE" id="PS00723">
    <property type="entry name" value="POLYPRENYL_SYNTHASE_1"/>
    <property type="match status" value="1"/>
</dbReference>
<gene>
    <name evidence="12" type="ORF">SAMN05421736_10439</name>
</gene>
<dbReference type="SUPFAM" id="SSF48576">
    <property type="entry name" value="Terpenoid synthases"/>
    <property type="match status" value="1"/>
</dbReference>
<dbReference type="Pfam" id="PF00348">
    <property type="entry name" value="polyprenyl_synt"/>
    <property type="match status" value="1"/>
</dbReference>
<keyword evidence="5" id="KW-0460">Magnesium</keyword>
<dbReference type="FunFam" id="1.10.600.10:FF:000014">
    <property type="entry name" value="Heptaprenyl diphosphate synthase component II"/>
    <property type="match status" value="1"/>
</dbReference>
<evidence type="ECO:0000256" key="4">
    <source>
        <dbReference type="ARBA" id="ARBA00022723"/>
    </source>
</evidence>
<dbReference type="InterPro" id="IPR014119">
    <property type="entry name" value="GerC3_HepT"/>
</dbReference>
<evidence type="ECO:0000256" key="6">
    <source>
        <dbReference type="ARBA" id="ARBA00050780"/>
    </source>
</evidence>
<comment type="catalytic activity">
    <reaction evidence="6">
        <text>4 isopentenyl diphosphate + (2E,6E)-farnesyl diphosphate = all-trans-heptaprenyl diphosphate + 4 diphosphate</text>
        <dbReference type="Rhea" id="RHEA:27794"/>
        <dbReference type="ChEBI" id="CHEBI:33019"/>
        <dbReference type="ChEBI" id="CHEBI:58206"/>
        <dbReference type="ChEBI" id="CHEBI:128769"/>
        <dbReference type="ChEBI" id="CHEBI:175763"/>
        <dbReference type="EC" id="2.5.1.30"/>
    </reaction>
</comment>
<comment type="function">
    <text evidence="7">Supplies heptaprenyl diphosphate, the precursor for the side chain of the isoprenoid quinone menaquinone-7 (MQ-7).</text>
</comment>
<evidence type="ECO:0000256" key="7">
    <source>
        <dbReference type="ARBA" id="ARBA00055604"/>
    </source>
</evidence>
<reference evidence="13" key="1">
    <citation type="submission" date="2016-10" db="EMBL/GenBank/DDBJ databases">
        <authorList>
            <person name="Varghese N."/>
            <person name="Submissions S."/>
        </authorList>
    </citation>
    <scope>NUCLEOTIDE SEQUENCE [LARGE SCALE GENOMIC DNA]</scope>
    <source>
        <strain evidence="13">SP</strain>
    </source>
</reference>
<evidence type="ECO:0000256" key="8">
    <source>
        <dbReference type="ARBA" id="ARBA00065985"/>
    </source>
</evidence>
<keyword evidence="4" id="KW-0479">Metal-binding</keyword>
<comment type="similarity">
    <text evidence="2 11">Belongs to the FPP/GGPP synthase family.</text>
</comment>
<dbReference type="GO" id="GO:0008299">
    <property type="term" value="P:isoprenoid biosynthetic process"/>
    <property type="evidence" value="ECO:0007669"/>
    <property type="project" value="InterPro"/>
</dbReference>
<keyword evidence="13" id="KW-1185">Reference proteome</keyword>
<evidence type="ECO:0000313" key="13">
    <source>
        <dbReference type="Proteomes" id="UP000198935"/>
    </source>
</evidence>
<dbReference type="InterPro" id="IPR033749">
    <property type="entry name" value="Polyprenyl_synt_CS"/>
</dbReference>
<protein>
    <recommendedName>
        <fullName evidence="10">Heptaprenyl diphosphate synthase component 2</fullName>
        <ecNumber evidence="9">2.5.1.30</ecNumber>
    </recommendedName>
</protein>
<comment type="cofactor">
    <cofactor evidence="1">
        <name>Mg(2+)</name>
        <dbReference type="ChEBI" id="CHEBI:18420"/>
    </cofactor>
</comment>
<accession>A0A1H3NFR1</accession>
<dbReference type="PANTHER" id="PTHR12001:SF69">
    <property type="entry name" value="ALL TRANS-POLYPRENYL-DIPHOSPHATE SYNTHASE PDSS1"/>
    <property type="match status" value="1"/>
</dbReference>
<dbReference type="GO" id="GO:0000010">
    <property type="term" value="F:heptaprenyl diphosphate synthase activity"/>
    <property type="evidence" value="ECO:0007669"/>
    <property type="project" value="UniProtKB-EC"/>
</dbReference>
<dbReference type="GO" id="GO:0046872">
    <property type="term" value="F:metal ion binding"/>
    <property type="evidence" value="ECO:0007669"/>
    <property type="project" value="UniProtKB-KW"/>
</dbReference>
<dbReference type="SFLD" id="SFLDS00005">
    <property type="entry name" value="Isoprenoid_Synthase_Type_I"/>
    <property type="match status" value="1"/>
</dbReference>
<evidence type="ECO:0000256" key="10">
    <source>
        <dbReference type="ARBA" id="ARBA00070472"/>
    </source>
</evidence>
<evidence type="ECO:0000256" key="1">
    <source>
        <dbReference type="ARBA" id="ARBA00001946"/>
    </source>
</evidence>
<name>A0A1H3NFR1_9BACI</name>
<evidence type="ECO:0000256" key="2">
    <source>
        <dbReference type="ARBA" id="ARBA00006706"/>
    </source>
</evidence>